<dbReference type="Proteomes" id="UP001177140">
    <property type="component" value="Unassembled WGS sequence"/>
</dbReference>
<protein>
    <submittedName>
        <fullName evidence="1">Uncharacterized protein</fullName>
    </submittedName>
</protein>
<evidence type="ECO:0000313" key="2">
    <source>
        <dbReference type="Proteomes" id="UP001177140"/>
    </source>
</evidence>
<feature type="non-terminal residue" evidence="1">
    <location>
        <position position="1"/>
    </location>
</feature>
<dbReference type="AlphaFoldDB" id="A0AA41VHT9"/>
<sequence length="56" mass="6465">VVSGSLDFLGDDIYFRFCNLRFLKVVTWVTRNCFNAIAYFVKISPNIESISLTIEQ</sequence>
<organism evidence="1 2">
    <name type="scientific">Papaver nudicaule</name>
    <name type="common">Iceland poppy</name>
    <dbReference type="NCBI Taxonomy" id="74823"/>
    <lineage>
        <taxon>Eukaryota</taxon>
        <taxon>Viridiplantae</taxon>
        <taxon>Streptophyta</taxon>
        <taxon>Embryophyta</taxon>
        <taxon>Tracheophyta</taxon>
        <taxon>Spermatophyta</taxon>
        <taxon>Magnoliopsida</taxon>
        <taxon>Ranunculales</taxon>
        <taxon>Papaveraceae</taxon>
        <taxon>Papaveroideae</taxon>
        <taxon>Papaver</taxon>
    </lineage>
</organism>
<feature type="non-terminal residue" evidence="1">
    <location>
        <position position="56"/>
    </location>
</feature>
<name>A0AA41VHT9_PAPNU</name>
<evidence type="ECO:0000313" key="1">
    <source>
        <dbReference type="EMBL" id="MCL7041526.1"/>
    </source>
</evidence>
<proteinExistence type="predicted"/>
<gene>
    <name evidence="1" type="ORF">MKW94_000184</name>
</gene>
<accession>A0AA41VHT9</accession>
<reference evidence="1" key="1">
    <citation type="submission" date="2022-03" db="EMBL/GenBank/DDBJ databases">
        <title>A functionally conserved STORR gene fusion in Papaver species that diverged 16.8 million years ago.</title>
        <authorList>
            <person name="Catania T."/>
        </authorList>
    </citation>
    <scope>NUCLEOTIDE SEQUENCE</scope>
    <source>
        <strain evidence="1">S-191538</strain>
    </source>
</reference>
<dbReference type="EMBL" id="JAJJMA010224665">
    <property type="protein sequence ID" value="MCL7041526.1"/>
    <property type="molecule type" value="Genomic_DNA"/>
</dbReference>
<comment type="caution">
    <text evidence="1">The sequence shown here is derived from an EMBL/GenBank/DDBJ whole genome shotgun (WGS) entry which is preliminary data.</text>
</comment>
<keyword evidence="2" id="KW-1185">Reference proteome</keyword>